<dbReference type="AlphaFoldDB" id="C3XWJ3"/>
<reference evidence="2" key="1">
    <citation type="journal article" date="2008" name="Nature">
        <title>The amphioxus genome and the evolution of the chordate karyotype.</title>
        <authorList>
            <consortium name="US DOE Joint Genome Institute (JGI-PGF)"/>
            <person name="Putnam N.H."/>
            <person name="Butts T."/>
            <person name="Ferrier D.E.K."/>
            <person name="Furlong R.F."/>
            <person name="Hellsten U."/>
            <person name="Kawashima T."/>
            <person name="Robinson-Rechavi M."/>
            <person name="Shoguchi E."/>
            <person name="Terry A."/>
            <person name="Yu J.-K."/>
            <person name="Benito-Gutierrez E.L."/>
            <person name="Dubchak I."/>
            <person name="Garcia-Fernandez J."/>
            <person name="Gibson-Brown J.J."/>
            <person name="Grigoriev I.V."/>
            <person name="Horton A.C."/>
            <person name="de Jong P.J."/>
            <person name="Jurka J."/>
            <person name="Kapitonov V.V."/>
            <person name="Kohara Y."/>
            <person name="Kuroki Y."/>
            <person name="Lindquist E."/>
            <person name="Lucas S."/>
            <person name="Osoegawa K."/>
            <person name="Pennacchio L.A."/>
            <person name="Salamov A.A."/>
            <person name="Satou Y."/>
            <person name="Sauka-Spengler T."/>
            <person name="Schmutz J."/>
            <person name="Shin-I T."/>
            <person name="Toyoda A."/>
            <person name="Bronner-Fraser M."/>
            <person name="Fujiyama A."/>
            <person name="Holland L.Z."/>
            <person name="Holland P.W.H."/>
            <person name="Satoh N."/>
            <person name="Rokhsar D.S."/>
        </authorList>
    </citation>
    <scope>NUCLEOTIDE SEQUENCE [LARGE SCALE GENOMIC DNA]</scope>
    <source>
        <strain evidence="2">S238N-H82</strain>
        <tissue evidence="2">Testes</tissue>
    </source>
</reference>
<accession>C3XWJ3</accession>
<dbReference type="InParanoid" id="C3XWJ3"/>
<gene>
    <name evidence="2" type="ORF">BRAFLDRAFT_63592</name>
</gene>
<evidence type="ECO:0000256" key="1">
    <source>
        <dbReference type="SAM" id="SignalP"/>
    </source>
</evidence>
<organism>
    <name type="scientific">Branchiostoma floridae</name>
    <name type="common">Florida lancelet</name>
    <name type="synonym">Amphioxus</name>
    <dbReference type="NCBI Taxonomy" id="7739"/>
    <lineage>
        <taxon>Eukaryota</taxon>
        <taxon>Metazoa</taxon>
        <taxon>Chordata</taxon>
        <taxon>Cephalochordata</taxon>
        <taxon>Leptocardii</taxon>
        <taxon>Amphioxiformes</taxon>
        <taxon>Branchiostomatidae</taxon>
        <taxon>Branchiostoma</taxon>
    </lineage>
</organism>
<feature type="chain" id="PRO_5002934390" evidence="1">
    <location>
        <begin position="19"/>
        <end position="191"/>
    </location>
</feature>
<feature type="signal peptide" evidence="1">
    <location>
        <begin position="1"/>
        <end position="18"/>
    </location>
</feature>
<proteinExistence type="predicted"/>
<protein>
    <submittedName>
        <fullName evidence="2">Uncharacterized protein</fullName>
    </submittedName>
</protein>
<sequence length="191" mass="21688">MSVYSLFVLVSLLGKPFGYSHFDTRSRLDRHLAGVGSTEDLIRLYYPQQWRKIMCHMRGGGERYLSDYQSDYSEDGSGMGRSAAAATMDLMDIVNKDSSEPYFEVVGFWTTHRSLIDVWVCAGHREVSEQPSCEAFARQLWGLFSFDEVGGMAQTGNGRQNRIKVKTRLHSVWARRPVRPLSRALLPEDGL</sequence>
<dbReference type="EMBL" id="GG666471">
    <property type="protein sequence ID" value="EEN67727.1"/>
    <property type="molecule type" value="Genomic_DNA"/>
</dbReference>
<name>C3XWJ3_BRAFL</name>
<evidence type="ECO:0000313" key="2">
    <source>
        <dbReference type="EMBL" id="EEN67727.1"/>
    </source>
</evidence>
<keyword evidence="1" id="KW-0732">Signal</keyword>